<sequence length="125" mass="14392">MEFAVLVSEFVKLRQSSLFRSQKKFLGKAARSDVQILNVHSRRSDVQFMALVRIAIYRQFCRNQGAKVQLPFRLYNLFCRERQRCNSVAPPQHSQHSAIIKLYPVAIRLTSASSENSESSTLVIF</sequence>
<dbReference type="Proteomes" id="UP000499080">
    <property type="component" value="Unassembled WGS sequence"/>
</dbReference>
<name>A0A4Y2E7M0_ARAVE</name>
<evidence type="ECO:0000313" key="3">
    <source>
        <dbReference type="Proteomes" id="UP000499080"/>
    </source>
</evidence>
<dbReference type="EMBL" id="BGPR01055163">
    <property type="protein sequence ID" value="GBO31791.1"/>
    <property type="molecule type" value="Genomic_DNA"/>
</dbReference>
<keyword evidence="3" id="KW-1185">Reference proteome</keyword>
<proteinExistence type="predicted"/>
<gene>
    <name evidence="2" type="ORF">AVEN_158439_1</name>
    <name evidence="1" type="ORF">AVEN_274425_1</name>
</gene>
<evidence type="ECO:0000313" key="1">
    <source>
        <dbReference type="EMBL" id="GBM24018.1"/>
    </source>
</evidence>
<organism evidence="1 3">
    <name type="scientific">Araneus ventricosus</name>
    <name type="common">Orbweaver spider</name>
    <name type="synonym">Epeira ventricosa</name>
    <dbReference type="NCBI Taxonomy" id="182803"/>
    <lineage>
        <taxon>Eukaryota</taxon>
        <taxon>Metazoa</taxon>
        <taxon>Ecdysozoa</taxon>
        <taxon>Arthropoda</taxon>
        <taxon>Chelicerata</taxon>
        <taxon>Arachnida</taxon>
        <taxon>Araneae</taxon>
        <taxon>Araneomorphae</taxon>
        <taxon>Entelegynae</taxon>
        <taxon>Araneoidea</taxon>
        <taxon>Araneidae</taxon>
        <taxon>Araneus</taxon>
    </lineage>
</organism>
<dbReference type="AlphaFoldDB" id="A0A4Y2E7M0"/>
<accession>A0A4Y2E7M0</accession>
<comment type="caution">
    <text evidence="1">The sequence shown here is derived from an EMBL/GenBank/DDBJ whole genome shotgun (WGS) entry which is preliminary data.</text>
</comment>
<reference evidence="1 3" key="1">
    <citation type="journal article" date="2019" name="Sci. Rep.">
        <title>Orb-weaving spider Araneus ventricosus genome elucidates the spidroin gene catalogue.</title>
        <authorList>
            <person name="Kono N."/>
            <person name="Nakamura H."/>
            <person name="Ohtoshi R."/>
            <person name="Moran D.A.P."/>
            <person name="Shinohara A."/>
            <person name="Yoshida Y."/>
            <person name="Fujiwara M."/>
            <person name="Mori M."/>
            <person name="Tomita M."/>
            <person name="Arakawa K."/>
        </authorList>
    </citation>
    <scope>NUCLEOTIDE SEQUENCE [LARGE SCALE GENOMIC DNA]</scope>
</reference>
<evidence type="ECO:0000313" key="2">
    <source>
        <dbReference type="EMBL" id="GBO31791.1"/>
    </source>
</evidence>
<dbReference type="EMBL" id="BGPR01000508">
    <property type="protein sequence ID" value="GBM24018.1"/>
    <property type="molecule type" value="Genomic_DNA"/>
</dbReference>
<protein>
    <submittedName>
        <fullName evidence="1">Uncharacterized protein</fullName>
    </submittedName>
</protein>